<protein>
    <submittedName>
        <fullName evidence="3">Autotransporter domain-containing protein</fullName>
    </submittedName>
</protein>
<keyword evidence="1" id="KW-0732">Signal</keyword>
<reference evidence="3 4" key="1">
    <citation type="submission" date="2018-04" db="EMBL/GenBank/DDBJ databases">
        <title>Novel Campyloabacter and Helicobacter Species and Strains.</title>
        <authorList>
            <person name="Mannion A.J."/>
            <person name="Shen Z."/>
            <person name="Fox J.G."/>
        </authorList>
    </citation>
    <scope>NUCLEOTIDE SEQUENCE [LARGE SCALE GENOMIC DNA]</scope>
    <source>
        <strain evidence="3 4">ATCC 700242</strain>
    </source>
</reference>
<dbReference type="Proteomes" id="UP000257067">
    <property type="component" value="Unassembled WGS sequence"/>
</dbReference>
<name>A0A3D8IV75_9HELI</name>
<dbReference type="PROSITE" id="PS51450">
    <property type="entry name" value="LRR"/>
    <property type="match status" value="1"/>
</dbReference>
<dbReference type="OrthoDB" id="5363748at2"/>
<dbReference type="SUPFAM" id="SSF103515">
    <property type="entry name" value="Autotransporter"/>
    <property type="match status" value="1"/>
</dbReference>
<dbReference type="EMBL" id="NXLU01000006">
    <property type="protein sequence ID" value="RDU68825.1"/>
    <property type="molecule type" value="Genomic_DNA"/>
</dbReference>
<gene>
    <name evidence="3" type="ORF">CQA62_05410</name>
</gene>
<evidence type="ECO:0000313" key="4">
    <source>
        <dbReference type="Proteomes" id="UP000257067"/>
    </source>
</evidence>
<dbReference type="InterPro" id="IPR001611">
    <property type="entry name" value="Leu-rich_rpt"/>
</dbReference>
<dbReference type="InterPro" id="IPR005546">
    <property type="entry name" value="Autotransporte_beta"/>
</dbReference>
<organism evidence="3 4">
    <name type="scientific">Helicobacter cholecystus</name>
    <dbReference type="NCBI Taxonomy" id="45498"/>
    <lineage>
        <taxon>Bacteria</taxon>
        <taxon>Pseudomonadati</taxon>
        <taxon>Campylobacterota</taxon>
        <taxon>Epsilonproteobacteria</taxon>
        <taxon>Campylobacterales</taxon>
        <taxon>Helicobacteraceae</taxon>
        <taxon>Helicobacter</taxon>
    </lineage>
</organism>
<evidence type="ECO:0000313" key="3">
    <source>
        <dbReference type="EMBL" id="RDU68825.1"/>
    </source>
</evidence>
<accession>A0A3D8IV75</accession>
<dbReference type="SMART" id="SM00869">
    <property type="entry name" value="Autotransporter"/>
    <property type="match status" value="1"/>
</dbReference>
<dbReference type="PROSITE" id="PS51208">
    <property type="entry name" value="AUTOTRANSPORTER"/>
    <property type="match status" value="1"/>
</dbReference>
<dbReference type="RefSeq" id="WP_104723388.1">
    <property type="nucleotide sequence ID" value="NZ_FZNE01000001.1"/>
</dbReference>
<feature type="signal peptide" evidence="1">
    <location>
        <begin position="1"/>
        <end position="19"/>
    </location>
</feature>
<evidence type="ECO:0000259" key="2">
    <source>
        <dbReference type="PROSITE" id="PS51208"/>
    </source>
</evidence>
<feature type="chain" id="PRO_5043181867" evidence="1">
    <location>
        <begin position="20"/>
        <end position="1635"/>
    </location>
</feature>
<proteinExistence type="predicted"/>
<dbReference type="InterPro" id="IPR036709">
    <property type="entry name" value="Autotransporte_beta_dom_sf"/>
</dbReference>
<keyword evidence="4" id="KW-1185">Reference proteome</keyword>
<evidence type="ECO:0000256" key="1">
    <source>
        <dbReference type="SAM" id="SignalP"/>
    </source>
</evidence>
<sequence length="1635" mass="173891">MRVGVSLVLSALFLQVVSAEICPTAKTNEDLQVNAGSICEISNIQEVKDKVTNDGTIIFTSSSSGITFDGTTPTLSIGTSDTARGLIEVRSDAFIDASKTTTSNGEFKIEGQDINIHQDRSLTLKATKITFGDSNKSVGVSGNSYVANSTSYKNLILDTTSEITLKDLSLTHVRMSGMALKTLTNTKLTLKNSYITSDTDLTIKSDTSNASTFVIAKGSVNTISAQKIIFNSNNATHSFKGEGIVDFQANEITLGDSSVTATLKQEKSEKEGQTSVGFIADNKLLATKLEVDGLKMQVIKNSEAILSNVNSTFKGATLQALDRDNKDQILVIENGNSTPSTSGKIEIGTIQINGEQESITSFIGSEIKIYGQEITINGDADKSNTLVLQSINDAGNITLGKKNTDSATPPPPATNKDGEVIIKGQTSTSKDTNSSKILQLKGANTIIGGSVTLQDLSIQTHSLKEGMVFSQGSDGELTLKGITLTSGIKDTQDKGNYQSLSFSSEKIGKMTFSDSASTFKASEFAFGNQEITLSNSSSGSSASSTNGAILSLYAMGKTSLDSNLGEGMGVFLFDNTTIKDNSNAKLALYSKEGAKIIAHHLILDGVSLQTYALGSVRENTKNPIDLSLAGNDLTIKNNVSIETQKFLYAEGKQGIGSDITIIGSSSTNALTLKADEDSDSFTLGGTITLDNSGNGGSGSLLKIELNGKKTEDKTLDLIINGGLTAIGKVNGGSSVTTTLKAKSFNFGEGIVVSSINGTLSFESADSGEIDLSRGEVILKGLSNAEASITKSNGGALKLGDVFALGKTKIENATFMDSHVSVESYGSGADTLTLKNTSEISEIASIDLKDAKIEVKSDNNGGVLKLNNGAVITSRGTSEINASSISTQSGTYSLNIQNGTLILKENSSSASSSLGSVTLGVEGVGGGNLIMSNSSSNNDFSTPLITSYKDSTITAKQLNFNDKAIDFTSTGGELKLISKDTNNGDTLTIKSGVINLNNGALGYYKSNGVTELKNLTLHNGDSSVSINSQGDSFIQANELDLSKNTITSIGGFLKLRGLKDNSSVGNVTIGDHGGISALKNETYTTLKIAQDSSLTLQANVPFTSSNNLLGGGKFGVLHAKSLEFEGSGGVDNPLIKIEILQKPIVGEEAFTLREGKQVVVETSEGIFKGVNGNTRDDVTQNKSSISLDDILLAPTGYQSLNLTAQFLDAQGKESTQEAKSIQVTLKALGGSAWDKSESISDPLAQKQMQTLIKTGRNEEILDNILSSNNAFKAGFSVLIEQGDVVNVGNALNYISDTYTSLANSVIYNDRIQTQLTQMRFTNIVNRLARGKNPYKGQEELARFIRSYHNVAYALNDEELPNQEDILNKGELWASYDGSMATGNGANSIVNGVMVGYDYDLSENILLGGLVQYGYGSFDGNYLHTSSNNVALALYTRMYFGSNELDIIVSENFGFNTTNIKVGATIMPQQLNGAMKYDLFKTTASLLYGYTFDVGEEESPYYLKPLVGMELSYLYEKEGISDSLVPLYASAMHAFKTTLSVGMEMRKYFSPENYIFLIPRVMRDLYNGGSDAQVGFVDVKKMTYTPNYASATSLELQAGGEGKIGENLSINGSLGFRLGVEKTELLTNWSVGLKYKF</sequence>
<dbReference type="Gene3D" id="2.40.128.130">
    <property type="entry name" value="Autotransporter beta-domain"/>
    <property type="match status" value="1"/>
</dbReference>
<comment type="caution">
    <text evidence="3">The sequence shown here is derived from an EMBL/GenBank/DDBJ whole genome shotgun (WGS) entry which is preliminary data.</text>
</comment>
<feature type="domain" description="Autotransporter" evidence="2">
    <location>
        <begin position="1363"/>
        <end position="1635"/>
    </location>
</feature>
<dbReference type="Pfam" id="PF03797">
    <property type="entry name" value="Autotransporter"/>
    <property type="match status" value="1"/>
</dbReference>